<dbReference type="Gene3D" id="3.60.21.10">
    <property type="match status" value="1"/>
</dbReference>
<dbReference type="PANTHER" id="PTHR42850:SF4">
    <property type="entry name" value="ZINC-DEPENDENT ENDOPOLYPHOSPHATASE"/>
    <property type="match status" value="1"/>
</dbReference>
<gene>
    <name evidence="2" type="ORF">LZ519_02770</name>
</gene>
<sequence length="256" mass="28193">MSRRLFFSRPAKPAGPRGRRAYAIGDVHGCLDILDSLLAQVEADIEAHPKAKTSIIFLGDVIDRGPASAQVVERLRTYAHPRATAHFVMGNHEEVMLRVLDGDLETLSSWLRFGGAETLRSYGIEPRDLKNKPDDEIVASIRAAVPPEHREFLANFADSFTFGDYLFVHAGIRPGVELSEQAQSDLRWIRDPFLSDPTDHGFVVVHGHTITNAVDVATNRIGIDTGAYCTGVLTALAIEGPKRWLIQTSESEAQPV</sequence>
<dbReference type="RefSeq" id="WP_249867207.1">
    <property type="nucleotide sequence ID" value="NZ_JAMGBC010000001.1"/>
</dbReference>
<dbReference type="EMBL" id="JAMGBC010000001">
    <property type="protein sequence ID" value="MCL6678242.1"/>
    <property type="molecule type" value="Genomic_DNA"/>
</dbReference>
<proteinExistence type="predicted"/>
<name>A0ABT0RDB9_9SPHN</name>
<dbReference type="CDD" id="cd00144">
    <property type="entry name" value="MPP_PPP_family"/>
    <property type="match status" value="1"/>
</dbReference>
<comment type="caution">
    <text evidence="2">The sequence shown here is derived from an EMBL/GenBank/DDBJ whole genome shotgun (WGS) entry which is preliminary data.</text>
</comment>
<dbReference type="Pfam" id="PF00149">
    <property type="entry name" value="Metallophos"/>
    <property type="match status" value="1"/>
</dbReference>
<organism evidence="2 3">
    <name type="scientific">Sphingomonas anseongensis</name>
    <dbReference type="NCBI Taxonomy" id="2908207"/>
    <lineage>
        <taxon>Bacteria</taxon>
        <taxon>Pseudomonadati</taxon>
        <taxon>Pseudomonadota</taxon>
        <taxon>Alphaproteobacteria</taxon>
        <taxon>Sphingomonadales</taxon>
        <taxon>Sphingomonadaceae</taxon>
        <taxon>Sphingomonas</taxon>
    </lineage>
</organism>
<evidence type="ECO:0000313" key="3">
    <source>
        <dbReference type="Proteomes" id="UP001165343"/>
    </source>
</evidence>
<evidence type="ECO:0000313" key="2">
    <source>
        <dbReference type="EMBL" id="MCL6678242.1"/>
    </source>
</evidence>
<dbReference type="InterPro" id="IPR050126">
    <property type="entry name" value="Ap4A_hydrolase"/>
</dbReference>
<evidence type="ECO:0000259" key="1">
    <source>
        <dbReference type="Pfam" id="PF00149"/>
    </source>
</evidence>
<dbReference type="InterPro" id="IPR004843">
    <property type="entry name" value="Calcineurin-like_PHP"/>
</dbReference>
<dbReference type="PANTHER" id="PTHR42850">
    <property type="entry name" value="METALLOPHOSPHOESTERASE"/>
    <property type="match status" value="1"/>
</dbReference>
<accession>A0ABT0RDB9</accession>
<dbReference type="SUPFAM" id="SSF56300">
    <property type="entry name" value="Metallo-dependent phosphatases"/>
    <property type="match status" value="1"/>
</dbReference>
<protein>
    <submittedName>
        <fullName evidence="2">Serine/threonine protein phosphatase</fullName>
    </submittedName>
</protein>
<keyword evidence="3" id="KW-1185">Reference proteome</keyword>
<dbReference type="InterPro" id="IPR029052">
    <property type="entry name" value="Metallo-depent_PP-like"/>
</dbReference>
<reference evidence="2" key="1">
    <citation type="submission" date="2022-05" db="EMBL/GenBank/DDBJ databases">
        <authorList>
            <person name="Jo J.-H."/>
            <person name="Im W.-T."/>
        </authorList>
    </citation>
    <scope>NUCLEOTIDE SEQUENCE</scope>
    <source>
        <strain evidence="2">RG327</strain>
    </source>
</reference>
<dbReference type="Proteomes" id="UP001165343">
    <property type="component" value="Unassembled WGS sequence"/>
</dbReference>
<feature type="domain" description="Calcineurin-like phosphoesterase" evidence="1">
    <location>
        <begin position="22"/>
        <end position="211"/>
    </location>
</feature>